<reference evidence="2" key="1">
    <citation type="journal article" date="2019" name="Int. J. Syst. Evol. Microbiol.">
        <title>The Global Catalogue of Microorganisms (GCM) 10K type strain sequencing project: providing services to taxonomists for standard genome sequencing and annotation.</title>
        <authorList>
            <consortium name="The Broad Institute Genomics Platform"/>
            <consortium name="The Broad Institute Genome Sequencing Center for Infectious Disease"/>
            <person name="Wu L."/>
            <person name="Ma J."/>
        </authorList>
    </citation>
    <scope>NUCLEOTIDE SEQUENCE [LARGE SCALE GENOMIC DNA]</scope>
    <source>
        <strain evidence="2">JCM 6242</strain>
    </source>
</reference>
<name>A0ABP6IL45_9ACTN</name>
<proteinExistence type="predicted"/>
<dbReference type="Pfam" id="PF13578">
    <property type="entry name" value="Methyltransf_24"/>
    <property type="match status" value="1"/>
</dbReference>
<dbReference type="Proteomes" id="UP001500831">
    <property type="component" value="Unassembled WGS sequence"/>
</dbReference>
<organism evidence="1 2">
    <name type="scientific">Streptosporangium fragile</name>
    <dbReference type="NCBI Taxonomy" id="46186"/>
    <lineage>
        <taxon>Bacteria</taxon>
        <taxon>Bacillati</taxon>
        <taxon>Actinomycetota</taxon>
        <taxon>Actinomycetes</taxon>
        <taxon>Streptosporangiales</taxon>
        <taxon>Streptosporangiaceae</taxon>
        <taxon>Streptosporangium</taxon>
    </lineage>
</organism>
<evidence type="ECO:0008006" key="3">
    <source>
        <dbReference type="Google" id="ProtNLM"/>
    </source>
</evidence>
<evidence type="ECO:0000313" key="2">
    <source>
        <dbReference type="Proteomes" id="UP001500831"/>
    </source>
</evidence>
<dbReference type="EMBL" id="BAAAVI010000055">
    <property type="protein sequence ID" value="GAA2895263.1"/>
    <property type="molecule type" value="Genomic_DNA"/>
</dbReference>
<dbReference type="InterPro" id="IPR029063">
    <property type="entry name" value="SAM-dependent_MTases_sf"/>
</dbReference>
<evidence type="ECO:0000313" key="1">
    <source>
        <dbReference type="EMBL" id="GAA2895263.1"/>
    </source>
</evidence>
<protein>
    <recommendedName>
        <fullName evidence="3">Class I SAM-dependent methyltransferase</fullName>
    </recommendedName>
</protein>
<gene>
    <name evidence="1" type="ORF">GCM10010517_59980</name>
</gene>
<dbReference type="RefSeq" id="WP_344978581.1">
    <property type="nucleotide sequence ID" value="NZ_BAAAVI010000055.1"/>
</dbReference>
<keyword evidence="2" id="KW-1185">Reference proteome</keyword>
<comment type="caution">
    <text evidence="1">The sequence shown here is derived from an EMBL/GenBank/DDBJ whole genome shotgun (WGS) entry which is preliminary data.</text>
</comment>
<sequence length="276" mass="30464">MSRAKGTGAMPPMSVSVVVRNSVRPGYLPVMARKVWLRLGAGHGRETRAATAWAASRAEDLHAWGERVDAALWRESTEFARSLAASARPTVERLRAAGVDLGGPGGIELLYLLTRILRPATALETGVAAGWSTSAVLAAMRANGTGHLHSSDFPFFRLPDPERYIGCVVPDGLRDAWTLRTRGDRRNLEEILLPGTKVDLVHYDSDKTRQGREFFIRRSASHLADGHVFVMDDIQDDLVFREYAERQPHFRVFEYQGKYIGVTGPGLRLAEEVNGG</sequence>
<dbReference type="SUPFAM" id="SSF53335">
    <property type="entry name" value="S-adenosyl-L-methionine-dependent methyltransferases"/>
    <property type="match status" value="1"/>
</dbReference>
<dbReference type="Gene3D" id="3.40.50.150">
    <property type="entry name" value="Vaccinia Virus protein VP39"/>
    <property type="match status" value="1"/>
</dbReference>
<accession>A0ABP6IL45</accession>